<evidence type="ECO:0000313" key="1">
    <source>
        <dbReference type="EMBL" id="SEG74622.1"/>
    </source>
</evidence>
<dbReference type="InterPro" id="IPR011013">
    <property type="entry name" value="Gal_mutarotase_sf_dom"/>
</dbReference>
<dbReference type="Pfam" id="PF01263">
    <property type="entry name" value="Aldose_epim"/>
    <property type="match status" value="1"/>
</dbReference>
<dbReference type="InterPro" id="IPR014718">
    <property type="entry name" value="GH-type_carb-bd"/>
</dbReference>
<dbReference type="GO" id="GO:0016853">
    <property type="term" value="F:isomerase activity"/>
    <property type="evidence" value="ECO:0007669"/>
    <property type="project" value="InterPro"/>
</dbReference>
<dbReference type="InterPro" id="IPR008183">
    <property type="entry name" value="Aldose_1/G6P_1-epimerase"/>
</dbReference>
<dbReference type="GO" id="GO:0005975">
    <property type="term" value="P:carbohydrate metabolic process"/>
    <property type="evidence" value="ECO:0007669"/>
    <property type="project" value="InterPro"/>
</dbReference>
<dbReference type="GO" id="GO:0030246">
    <property type="term" value="F:carbohydrate binding"/>
    <property type="evidence" value="ECO:0007669"/>
    <property type="project" value="InterPro"/>
</dbReference>
<name>A0A1H6CNR0_9HYPH</name>
<sequence length="319" mass="34547">MGRNVTMADATTAQLRSAQASPSVLALAAGPMRATVRPLDGGRIASFWREEPSGHRTDLLVPMPEAAYDPAIWPKAGSYPLVPYSNRIRDAAFRFGETRVELAPHPAAAPHALHGFSQMRPWTVARQAAAQIEMRYRHDPQNDPSGWPWAFEAVQLITLGPSGLTHEIGVESRADSAMPMGLGVHPYFAVSQGDRIRFTADALWEADADGCGKQRLRLSGSARQYDSGHGEKDITSYYAGWDGNAWIQRHDGTQIAIQTSAPLDHLVFHVPAGGRYLCLEPVSHVADAFNLAAAGQPETGMRVLNPGEALRATVRIGVA</sequence>
<gene>
    <name evidence="1" type="ORF">SAMN04488115_111111</name>
</gene>
<dbReference type="Proteomes" id="UP000236743">
    <property type="component" value="Unassembled WGS sequence"/>
</dbReference>
<dbReference type="Gene3D" id="2.70.98.10">
    <property type="match status" value="1"/>
</dbReference>
<organism evidence="1 2">
    <name type="scientific">Bosea lathyri</name>
    <dbReference type="NCBI Taxonomy" id="1036778"/>
    <lineage>
        <taxon>Bacteria</taxon>
        <taxon>Pseudomonadati</taxon>
        <taxon>Pseudomonadota</taxon>
        <taxon>Alphaproteobacteria</taxon>
        <taxon>Hyphomicrobiales</taxon>
        <taxon>Boseaceae</taxon>
        <taxon>Bosea</taxon>
    </lineage>
</organism>
<keyword evidence="2" id="KW-1185">Reference proteome</keyword>
<dbReference type="AlphaFoldDB" id="A0A1H6CNR0"/>
<reference evidence="1 2" key="1">
    <citation type="submission" date="2016-10" db="EMBL/GenBank/DDBJ databases">
        <authorList>
            <person name="de Groot N.N."/>
        </authorList>
    </citation>
    <scope>NUCLEOTIDE SEQUENCE [LARGE SCALE GENOMIC DNA]</scope>
    <source>
        <strain evidence="1 2">DSM 26656</strain>
    </source>
</reference>
<evidence type="ECO:0000313" key="2">
    <source>
        <dbReference type="Proteomes" id="UP000236743"/>
    </source>
</evidence>
<proteinExistence type="predicted"/>
<accession>A0A1H6CNR0</accession>
<dbReference type="EMBL" id="FNUY01000011">
    <property type="protein sequence ID" value="SEG74622.1"/>
    <property type="molecule type" value="Genomic_DNA"/>
</dbReference>
<dbReference type="SUPFAM" id="SSF74650">
    <property type="entry name" value="Galactose mutarotase-like"/>
    <property type="match status" value="1"/>
</dbReference>
<protein>
    <submittedName>
        <fullName evidence="1">Aldose 1-epimerase</fullName>
    </submittedName>
</protein>